<dbReference type="AlphaFoldDB" id="A0A9W6WPF1"/>
<dbReference type="InterPro" id="IPR045379">
    <property type="entry name" value="Crinkler_N"/>
</dbReference>
<comment type="subcellular location">
    <subcellularLocation>
        <location evidence="1">Host cell</location>
    </subcellularLocation>
    <subcellularLocation>
        <location evidence="2">Secreted</location>
    </subcellularLocation>
</comment>
<gene>
    <name evidence="5" type="ORF">Plil01_000294300</name>
</gene>
<keyword evidence="3" id="KW-0964">Secreted</keyword>
<evidence type="ECO:0000256" key="1">
    <source>
        <dbReference type="ARBA" id="ARBA00004340"/>
    </source>
</evidence>
<evidence type="ECO:0000256" key="2">
    <source>
        <dbReference type="ARBA" id="ARBA00004613"/>
    </source>
</evidence>
<dbReference type="EMBL" id="BSXW01000112">
    <property type="protein sequence ID" value="GMF12315.1"/>
    <property type="molecule type" value="Genomic_DNA"/>
</dbReference>
<evidence type="ECO:0000256" key="3">
    <source>
        <dbReference type="ARBA" id="ARBA00022525"/>
    </source>
</evidence>
<dbReference type="GO" id="GO:0043657">
    <property type="term" value="C:host cell"/>
    <property type="evidence" value="ECO:0007669"/>
    <property type="project" value="UniProtKB-SubCell"/>
</dbReference>
<evidence type="ECO:0000313" key="6">
    <source>
        <dbReference type="Proteomes" id="UP001165083"/>
    </source>
</evidence>
<keyword evidence="6" id="KW-1185">Reference proteome</keyword>
<proteinExistence type="predicted"/>
<comment type="caution">
    <text evidence="5">The sequence shown here is derived from an EMBL/GenBank/DDBJ whole genome shotgun (WGS) entry which is preliminary data.</text>
</comment>
<dbReference type="GO" id="GO:0005576">
    <property type="term" value="C:extracellular region"/>
    <property type="evidence" value="ECO:0007669"/>
    <property type="project" value="UniProtKB-SubCell"/>
</dbReference>
<feature type="domain" description="Crinkler effector protein N-terminal" evidence="4">
    <location>
        <begin position="3"/>
        <end position="64"/>
    </location>
</feature>
<accession>A0A9W6WPF1</accession>
<protein>
    <submittedName>
        <fullName evidence="5">Unnamed protein product</fullName>
    </submittedName>
</protein>
<reference evidence="5" key="1">
    <citation type="submission" date="2023-04" db="EMBL/GenBank/DDBJ databases">
        <title>Phytophthora lilii NBRC 32176.</title>
        <authorList>
            <person name="Ichikawa N."/>
            <person name="Sato H."/>
            <person name="Tonouchi N."/>
        </authorList>
    </citation>
    <scope>NUCLEOTIDE SEQUENCE</scope>
    <source>
        <strain evidence="5">NBRC 32176</strain>
    </source>
</reference>
<evidence type="ECO:0000259" key="4">
    <source>
        <dbReference type="Pfam" id="PF20147"/>
    </source>
</evidence>
<name>A0A9W6WPF1_9STRA</name>
<organism evidence="5 6">
    <name type="scientific">Phytophthora lilii</name>
    <dbReference type="NCBI Taxonomy" id="2077276"/>
    <lineage>
        <taxon>Eukaryota</taxon>
        <taxon>Sar</taxon>
        <taxon>Stramenopiles</taxon>
        <taxon>Oomycota</taxon>
        <taxon>Peronosporomycetes</taxon>
        <taxon>Peronosporales</taxon>
        <taxon>Peronosporaceae</taxon>
        <taxon>Phytophthora</taxon>
    </lineage>
</organism>
<sequence>MILNCVIFGGGQISIRVDDAEQDTVAILKDAIKDKMKNRITTDSDGLELYLAMKNTKWMSVTDSDIMRLRHNADYGGEE</sequence>
<evidence type="ECO:0000313" key="5">
    <source>
        <dbReference type="EMBL" id="GMF12315.1"/>
    </source>
</evidence>
<dbReference type="Proteomes" id="UP001165083">
    <property type="component" value="Unassembled WGS sequence"/>
</dbReference>
<dbReference type="Pfam" id="PF20147">
    <property type="entry name" value="Crinkler"/>
    <property type="match status" value="1"/>
</dbReference>